<keyword evidence="2" id="KW-1185">Reference proteome</keyword>
<dbReference type="OrthoDB" id="5502923at2"/>
<reference evidence="2" key="1">
    <citation type="submission" date="2018-09" db="EMBL/GenBank/DDBJ databases">
        <authorList>
            <person name="Livingstone P.G."/>
            <person name="Whitworth D.E."/>
        </authorList>
    </citation>
    <scope>NUCLEOTIDE SEQUENCE [LARGE SCALE GENOMIC DNA]</scope>
    <source>
        <strain evidence="2">CA054A</strain>
    </source>
</reference>
<comment type="caution">
    <text evidence="1">The sequence shown here is derived from an EMBL/GenBank/DDBJ whole genome shotgun (WGS) entry which is preliminary data.</text>
</comment>
<evidence type="ECO:0000313" key="2">
    <source>
        <dbReference type="Proteomes" id="UP000268094"/>
    </source>
</evidence>
<protein>
    <submittedName>
        <fullName evidence="1">Uncharacterized protein</fullName>
    </submittedName>
</protein>
<gene>
    <name evidence="1" type="ORF">D7V88_02280</name>
</gene>
<dbReference type="EMBL" id="RAVZ01000007">
    <property type="protein sequence ID" value="RKG93535.1"/>
    <property type="molecule type" value="Genomic_DNA"/>
</dbReference>
<organism evidence="1 2">
    <name type="scientific">Corallococcus terminator</name>
    <dbReference type="NCBI Taxonomy" id="2316733"/>
    <lineage>
        <taxon>Bacteria</taxon>
        <taxon>Pseudomonadati</taxon>
        <taxon>Myxococcota</taxon>
        <taxon>Myxococcia</taxon>
        <taxon>Myxococcales</taxon>
        <taxon>Cystobacterineae</taxon>
        <taxon>Myxococcaceae</taxon>
        <taxon>Corallococcus</taxon>
    </lineage>
</organism>
<evidence type="ECO:0000313" key="1">
    <source>
        <dbReference type="EMBL" id="RKG93535.1"/>
    </source>
</evidence>
<proteinExistence type="predicted"/>
<dbReference type="Proteomes" id="UP000268094">
    <property type="component" value="Unassembled WGS sequence"/>
</dbReference>
<dbReference type="RefSeq" id="WP_120538930.1">
    <property type="nucleotide sequence ID" value="NZ_RAVZ01000007.1"/>
</dbReference>
<sequence length="343" mass="36133">MNPRTLSLLIALLAGVFAVGTAVWLAWPGPDLTSQADLTQRPVQLDLEDSDAPDDSASGGALPPGVVVLSNGVQLPFEVPSNCRADTQASLACTDLCASDDACPPGKVCAHNRDFGFRECRLLRGFCDDTSECTSVETCHPADTSASGLSLRRCTRVGLRVAGEKCSASGPEPEDTCVPGLLCVQERCGTPCDVHAPDTCTLGTECATNVFRVRGACIPSCRDRPCAQGQRCDKGYEGEVPVCQPFVGQACQDDAPCAANQDCLRGFAEPSLETQAFECRARCSKTAPCARGLTCDAASGYCVQACAQDTDCTGPERCHVLHPRSPERGCGVIAEGLPTIIRR</sequence>
<name>A0A3A8JDR3_9BACT</name>
<dbReference type="AlphaFoldDB" id="A0A3A8JDR3"/>
<accession>A0A3A8JDR3</accession>